<evidence type="ECO:0000313" key="2">
    <source>
        <dbReference type="Proteomes" id="UP000199233"/>
    </source>
</evidence>
<name>A0A1H9BV16_9GAMM</name>
<accession>A0A1H9BV16</accession>
<dbReference type="OrthoDB" id="7849029at2"/>
<reference evidence="1 2" key="1">
    <citation type="submission" date="2016-10" db="EMBL/GenBank/DDBJ databases">
        <authorList>
            <person name="de Groot N.N."/>
        </authorList>
    </citation>
    <scope>NUCLEOTIDE SEQUENCE [LARGE SCALE GENOMIC DNA]</scope>
    <source>
        <strain evidence="1 2">DSM 25927</strain>
    </source>
</reference>
<keyword evidence="2" id="KW-1185">Reference proteome</keyword>
<gene>
    <name evidence="1" type="ORF">SAMN04488038_102236</name>
</gene>
<evidence type="ECO:0000313" key="1">
    <source>
        <dbReference type="EMBL" id="SEP92709.1"/>
    </source>
</evidence>
<dbReference type="RefSeq" id="WP_093282263.1">
    <property type="nucleotide sequence ID" value="NZ_FOFS01000002.1"/>
</dbReference>
<dbReference type="Proteomes" id="UP000199233">
    <property type="component" value="Unassembled WGS sequence"/>
</dbReference>
<dbReference type="STRING" id="489703.SAMN04488038_102236"/>
<dbReference type="EMBL" id="FOFS01000002">
    <property type="protein sequence ID" value="SEP92709.1"/>
    <property type="molecule type" value="Genomic_DNA"/>
</dbReference>
<protein>
    <submittedName>
        <fullName evidence="1">Uncharacterized protein</fullName>
    </submittedName>
</protein>
<sequence>MHPTTRKLFPLLTDPKKSIKEKLDGLQGAYEGQTVFILACGPSLSEYSPEKLSELMKDQCVMVIKQALDFVNGVSDFLLLNSWNFRRYDFTGERPVVIKEHGPKDPPVFLGSDIELEVPTPSDLQDQLALSKRFDDYTFEKSPLRPWGPGVLYEIGFYLAYHMRVKKIVTLGWDVGVKNSPQMPHFYDTTSPEVARILKRAKAIDDVAERNKMLHEAGVTYNRPKIIPEEVDVCAGVSGDWYDWLKLQGIELKACSSQSMIAERIPRTRIENELP</sequence>
<organism evidence="1 2">
    <name type="scientific">Solimonas aquatica</name>
    <dbReference type="NCBI Taxonomy" id="489703"/>
    <lineage>
        <taxon>Bacteria</taxon>
        <taxon>Pseudomonadati</taxon>
        <taxon>Pseudomonadota</taxon>
        <taxon>Gammaproteobacteria</taxon>
        <taxon>Nevskiales</taxon>
        <taxon>Nevskiaceae</taxon>
        <taxon>Solimonas</taxon>
    </lineage>
</organism>
<proteinExistence type="predicted"/>
<dbReference type="AlphaFoldDB" id="A0A1H9BV16"/>